<dbReference type="InterPro" id="IPR020904">
    <property type="entry name" value="Sc_DH/Rdtase_CS"/>
</dbReference>
<organism evidence="7">
    <name type="scientific">Salpingoeca rosetta (strain ATCC 50818 / BSB-021)</name>
    <dbReference type="NCBI Taxonomy" id="946362"/>
    <lineage>
        <taxon>Eukaryota</taxon>
        <taxon>Choanoflagellata</taxon>
        <taxon>Craspedida</taxon>
        <taxon>Salpingoecidae</taxon>
        <taxon>Salpingoeca</taxon>
    </lineage>
</organism>
<dbReference type="SUPFAM" id="SSF51735">
    <property type="entry name" value="NAD(P)-binding Rossmann-fold domains"/>
    <property type="match status" value="1"/>
</dbReference>
<reference evidence="6" key="1">
    <citation type="submission" date="2009-08" db="EMBL/GenBank/DDBJ databases">
        <title>Annotation of Salpingoeca rosetta.</title>
        <authorList>
            <consortium name="The Broad Institute Genome Sequencing Platform"/>
            <person name="Russ C."/>
            <person name="Cuomo C."/>
            <person name="Burger G."/>
            <person name="Gray M.W."/>
            <person name="Holland P.W.H."/>
            <person name="King N."/>
            <person name="Lang F.B.F."/>
            <person name="Roger A.J."/>
            <person name="Ruiz-Trillo I."/>
            <person name="Young S.K."/>
            <person name="Zeng Q."/>
            <person name="Gargeya S."/>
            <person name="Alvarado L."/>
            <person name="Berlin A."/>
            <person name="Chapman S.B."/>
            <person name="Chen Z."/>
            <person name="Freedman E."/>
            <person name="Gellesch M."/>
            <person name="Goldberg J."/>
            <person name="Griggs A."/>
            <person name="Gujja S."/>
            <person name="Heilman E."/>
            <person name="Heiman D."/>
            <person name="Howarth C."/>
            <person name="Mehta T."/>
            <person name="Neiman D."/>
            <person name="Pearson M."/>
            <person name="Roberts A."/>
            <person name="Saif S."/>
            <person name="Shea T."/>
            <person name="Shenoy N."/>
            <person name="Sisk P."/>
            <person name="Stolte C."/>
            <person name="Sykes S."/>
            <person name="White J."/>
            <person name="Yandava C."/>
            <person name="Haas B."/>
            <person name="Nusbaum C."/>
            <person name="Birren B."/>
        </authorList>
    </citation>
    <scope>NUCLEOTIDE SEQUENCE [LARGE SCALE GENOMIC DNA]</scope>
    <source>
        <strain evidence="6">ATCC 50818</strain>
    </source>
</reference>
<dbReference type="GeneID" id="16069934"/>
<dbReference type="InParanoid" id="F2UMU1"/>
<dbReference type="OMA" id="WTHALLW"/>
<dbReference type="KEGG" id="sre:PTSG_09135"/>
<dbReference type="InterPro" id="IPR051019">
    <property type="entry name" value="VLCFA-Steroid_DH"/>
</dbReference>
<dbReference type="Pfam" id="PF00106">
    <property type="entry name" value="adh_short"/>
    <property type="match status" value="1"/>
</dbReference>
<dbReference type="RefSeq" id="XP_004989389.1">
    <property type="nucleotide sequence ID" value="XM_004989332.1"/>
</dbReference>
<dbReference type="PANTHER" id="PTHR43899">
    <property type="entry name" value="RH59310P"/>
    <property type="match status" value="1"/>
</dbReference>
<comment type="subcellular location">
    <subcellularLocation>
        <location evidence="1">Endoplasmic reticulum</location>
    </subcellularLocation>
</comment>
<proteinExistence type="inferred from homology"/>
<keyword evidence="7" id="KW-1185">Reference proteome</keyword>
<keyword evidence="3" id="KW-0521">NADP</keyword>
<accession>F2UMU1</accession>
<dbReference type="CDD" id="cd05356">
    <property type="entry name" value="17beta-HSD1_like_SDR_c"/>
    <property type="match status" value="1"/>
</dbReference>
<gene>
    <name evidence="6" type="ORF">PTSG_09135</name>
</gene>
<evidence type="ECO:0000313" key="7">
    <source>
        <dbReference type="Proteomes" id="UP000007799"/>
    </source>
</evidence>
<dbReference type="Gene3D" id="3.40.50.720">
    <property type="entry name" value="NAD(P)-binding Rossmann-like Domain"/>
    <property type="match status" value="1"/>
</dbReference>
<keyword evidence="4" id="KW-0560">Oxidoreductase</keyword>
<dbReference type="PANTHER" id="PTHR43899:SF13">
    <property type="entry name" value="RH59310P"/>
    <property type="match status" value="1"/>
</dbReference>
<dbReference type="InterPro" id="IPR036291">
    <property type="entry name" value="NAD(P)-bd_dom_sf"/>
</dbReference>
<dbReference type="PRINTS" id="PR00080">
    <property type="entry name" value="SDRFAMILY"/>
</dbReference>
<sequence length="246" mass="26524">MSLCGGACAVCYAVGAFFLLSLAVRVLKAVYAAYLRPAEDPKKYGAWAVVTGATDGIGLEYAKQLAAKGMNIVLISRTASKLADVKKEILAADKRDIEVKVIVEDMSGEPTEVYPRIAKQLEGLDIGVLVNNVGISYEHPEFFAALDQERIDALVRLNIVSINQMTRIVLPGMQQRKRGAIVNVSSGSGTLPTALLTAYSATKAYVDFFSRGLAVEVEKDGVFVQPHHATKCTIVQATGVRLQAYE</sequence>
<evidence type="ECO:0000256" key="2">
    <source>
        <dbReference type="ARBA" id="ARBA00006484"/>
    </source>
</evidence>
<dbReference type="PIRSF" id="PIRSF000126">
    <property type="entry name" value="11-beta-HSD1"/>
    <property type="match status" value="1"/>
</dbReference>
<dbReference type="Proteomes" id="UP000007799">
    <property type="component" value="Unassembled WGS sequence"/>
</dbReference>
<comment type="similarity">
    <text evidence="2 5">Belongs to the short-chain dehydrogenases/reductases (SDR) family.</text>
</comment>
<protein>
    <submittedName>
        <fullName evidence="6">Estradiol 17-beta-dehydrogenase 12</fullName>
    </submittedName>
</protein>
<dbReference type="GO" id="GO:0005783">
    <property type="term" value="C:endoplasmic reticulum"/>
    <property type="evidence" value="ECO:0007669"/>
    <property type="project" value="UniProtKB-SubCell"/>
</dbReference>
<dbReference type="OrthoDB" id="5545019at2759"/>
<dbReference type="eggNOG" id="KOG1014">
    <property type="taxonomic scope" value="Eukaryota"/>
</dbReference>
<evidence type="ECO:0000256" key="1">
    <source>
        <dbReference type="ARBA" id="ARBA00004240"/>
    </source>
</evidence>
<evidence type="ECO:0000313" key="6">
    <source>
        <dbReference type="EMBL" id="EGD78440.1"/>
    </source>
</evidence>
<dbReference type="FunCoup" id="F2UMU1">
    <property type="interactions" value="1673"/>
</dbReference>
<dbReference type="EMBL" id="GL832983">
    <property type="protein sequence ID" value="EGD78440.1"/>
    <property type="molecule type" value="Genomic_DNA"/>
</dbReference>
<dbReference type="InterPro" id="IPR002347">
    <property type="entry name" value="SDR_fam"/>
</dbReference>
<evidence type="ECO:0000256" key="4">
    <source>
        <dbReference type="ARBA" id="ARBA00023002"/>
    </source>
</evidence>
<dbReference type="FunFam" id="3.40.50.720:FF:000137">
    <property type="entry name" value="Hydroxysteroid (17-beta) dehydrogenase 3"/>
    <property type="match status" value="1"/>
</dbReference>
<dbReference type="STRING" id="946362.F2UMU1"/>
<name>F2UMU1_SALR5</name>
<dbReference type="GO" id="GO:0016491">
    <property type="term" value="F:oxidoreductase activity"/>
    <property type="evidence" value="ECO:0007669"/>
    <property type="project" value="UniProtKB-KW"/>
</dbReference>
<dbReference type="PROSITE" id="PS00061">
    <property type="entry name" value="ADH_SHORT"/>
    <property type="match status" value="1"/>
</dbReference>
<dbReference type="AlphaFoldDB" id="F2UMU1"/>
<dbReference type="PRINTS" id="PR00081">
    <property type="entry name" value="GDHRDH"/>
</dbReference>
<evidence type="ECO:0000256" key="5">
    <source>
        <dbReference type="RuleBase" id="RU000363"/>
    </source>
</evidence>
<evidence type="ECO:0000256" key="3">
    <source>
        <dbReference type="ARBA" id="ARBA00022857"/>
    </source>
</evidence>